<dbReference type="EMBL" id="JBHSRF010000007">
    <property type="protein sequence ID" value="MFC6081026.1"/>
    <property type="molecule type" value="Genomic_DNA"/>
</dbReference>
<dbReference type="Proteomes" id="UP001596137">
    <property type="component" value="Unassembled WGS sequence"/>
</dbReference>
<gene>
    <name evidence="1" type="ORF">ACFP1K_07625</name>
</gene>
<proteinExistence type="predicted"/>
<comment type="caution">
    <text evidence="1">The sequence shown here is derived from an EMBL/GenBank/DDBJ whole genome shotgun (WGS) entry which is preliminary data.</text>
</comment>
<reference evidence="2" key="1">
    <citation type="journal article" date="2019" name="Int. J. Syst. Evol. Microbiol.">
        <title>The Global Catalogue of Microorganisms (GCM) 10K type strain sequencing project: providing services to taxonomists for standard genome sequencing and annotation.</title>
        <authorList>
            <consortium name="The Broad Institute Genomics Platform"/>
            <consortium name="The Broad Institute Genome Sequencing Center for Infectious Disease"/>
            <person name="Wu L."/>
            <person name="Ma J."/>
        </authorList>
    </citation>
    <scope>NUCLEOTIDE SEQUENCE [LARGE SCALE GENOMIC DNA]</scope>
    <source>
        <strain evidence="2">JCM 30346</strain>
    </source>
</reference>
<evidence type="ECO:0000313" key="1">
    <source>
        <dbReference type="EMBL" id="MFC6081026.1"/>
    </source>
</evidence>
<sequence>MTSSAQTARDAADRDLRAARATLDSTASAYDVARRTPGGLHYEKARAAWTLALLDWTHTLIRQSGLVDAVTAERRSTDRDAADALLLPTRRTP</sequence>
<protein>
    <submittedName>
        <fullName evidence="1">Uncharacterized protein</fullName>
    </submittedName>
</protein>
<name>A0ABW1ND65_9ACTN</name>
<keyword evidence="2" id="KW-1185">Reference proteome</keyword>
<organism evidence="1 2">
    <name type="scientific">Sphaerisporangium aureirubrum</name>
    <dbReference type="NCBI Taxonomy" id="1544736"/>
    <lineage>
        <taxon>Bacteria</taxon>
        <taxon>Bacillati</taxon>
        <taxon>Actinomycetota</taxon>
        <taxon>Actinomycetes</taxon>
        <taxon>Streptosporangiales</taxon>
        <taxon>Streptosporangiaceae</taxon>
        <taxon>Sphaerisporangium</taxon>
    </lineage>
</organism>
<evidence type="ECO:0000313" key="2">
    <source>
        <dbReference type="Proteomes" id="UP001596137"/>
    </source>
</evidence>
<accession>A0ABW1ND65</accession>
<dbReference type="RefSeq" id="WP_380748429.1">
    <property type="nucleotide sequence ID" value="NZ_JBHSRF010000007.1"/>
</dbReference>